<proteinExistence type="predicted"/>
<dbReference type="PANTHER" id="PTHR13780">
    <property type="entry name" value="AMP-ACTIVATED PROTEIN KINASE, GAMMA REGULATORY SUBUNIT"/>
    <property type="match status" value="1"/>
</dbReference>
<dbReference type="VEuPathDB" id="AmoebaDB:ACA1_092390"/>
<sequence length="327" mass="36744">MEAQRRFLEEAKLSQVVENKPALVWVEPSTTVASVCDELRLHNILSLPVYSKETNEFVGIANVADIALFIAWGSVDLVRKQKEDKPQMSEMELVPRLKFADRPITSFFCIFDASDSVYSVLEPLSKGYHRALVRLTPQASKPEDYRLLTQTDIVRFLFANRDKLDQALLSQTVAQAGLVQGRKNMLCVSEDEALNVLQAFRRMTQRDMNCIGICDKSGRLVCNLSASDLRGMAPDRLKMLLLPVRDYLTAMYGETLCHKLYPITCAPDAKLADVMESVLAHKVHRVWVVDETEQPVGLVSLSDIICKFSPYDYKASNTAPATITSLH</sequence>
<accession>L8GIP6</accession>
<name>L8GIP6_ACACF</name>
<dbReference type="CDD" id="cd02205">
    <property type="entry name" value="CBS_pair_SF"/>
    <property type="match status" value="1"/>
</dbReference>
<dbReference type="OMA" id="HAFREIY"/>
<dbReference type="GeneID" id="14913456"/>
<gene>
    <name evidence="5" type="ORF">ACA1_092390</name>
</gene>
<dbReference type="InterPro" id="IPR050511">
    <property type="entry name" value="AMPK_gamma/SDS23_families"/>
</dbReference>
<evidence type="ECO:0000256" key="1">
    <source>
        <dbReference type="ARBA" id="ARBA00022737"/>
    </source>
</evidence>
<evidence type="ECO:0000313" key="5">
    <source>
        <dbReference type="EMBL" id="ELR12719.1"/>
    </source>
</evidence>
<dbReference type="AlphaFoldDB" id="L8GIP6"/>
<dbReference type="Gene3D" id="3.10.580.10">
    <property type="entry name" value="CBS-domain"/>
    <property type="match status" value="2"/>
</dbReference>
<dbReference type="SUPFAM" id="SSF54631">
    <property type="entry name" value="CBS-domain pair"/>
    <property type="match status" value="2"/>
</dbReference>
<evidence type="ECO:0000259" key="4">
    <source>
        <dbReference type="PROSITE" id="PS51371"/>
    </source>
</evidence>
<reference evidence="5 6" key="1">
    <citation type="journal article" date="2013" name="Genome Biol.">
        <title>Genome of Acanthamoeba castellanii highlights extensive lateral gene transfer and early evolution of tyrosine kinase signaling.</title>
        <authorList>
            <person name="Clarke M."/>
            <person name="Lohan A.J."/>
            <person name="Liu B."/>
            <person name="Lagkouvardos I."/>
            <person name="Roy S."/>
            <person name="Zafar N."/>
            <person name="Bertelli C."/>
            <person name="Schilde C."/>
            <person name="Kianianmomeni A."/>
            <person name="Burglin T.R."/>
            <person name="Frech C."/>
            <person name="Turcotte B."/>
            <person name="Kopec K.O."/>
            <person name="Synnott J.M."/>
            <person name="Choo C."/>
            <person name="Paponov I."/>
            <person name="Finkler A."/>
            <person name="Soon Heng Tan C."/>
            <person name="Hutchins A.P."/>
            <person name="Weinmeier T."/>
            <person name="Rattei T."/>
            <person name="Chu J.S."/>
            <person name="Gimenez G."/>
            <person name="Irimia M."/>
            <person name="Rigden D.J."/>
            <person name="Fitzpatrick D.A."/>
            <person name="Lorenzo-Morales J."/>
            <person name="Bateman A."/>
            <person name="Chiu C.H."/>
            <person name="Tang P."/>
            <person name="Hegemann P."/>
            <person name="Fromm H."/>
            <person name="Raoult D."/>
            <person name="Greub G."/>
            <person name="Miranda-Saavedra D."/>
            <person name="Chen N."/>
            <person name="Nash P."/>
            <person name="Ginger M.L."/>
            <person name="Horn M."/>
            <person name="Schaap P."/>
            <person name="Caler L."/>
            <person name="Loftus B."/>
        </authorList>
    </citation>
    <scope>NUCLEOTIDE SEQUENCE [LARGE SCALE GENOMIC DNA]</scope>
    <source>
        <strain evidence="5 6">Neff</strain>
    </source>
</reference>
<keyword evidence="1" id="KW-0677">Repeat</keyword>
<evidence type="ECO:0000256" key="2">
    <source>
        <dbReference type="ARBA" id="ARBA00023122"/>
    </source>
</evidence>
<dbReference type="GO" id="GO:0005737">
    <property type="term" value="C:cytoplasm"/>
    <property type="evidence" value="ECO:0007669"/>
    <property type="project" value="TreeGrafter"/>
</dbReference>
<dbReference type="SMART" id="SM00116">
    <property type="entry name" value="CBS"/>
    <property type="match status" value="2"/>
</dbReference>
<evidence type="ECO:0000256" key="3">
    <source>
        <dbReference type="PROSITE-ProRule" id="PRU00703"/>
    </source>
</evidence>
<feature type="domain" description="CBS" evidence="4">
    <location>
        <begin position="19"/>
        <end position="77"/>
    </location>
</feature>
<feature type="domain" description="CBS" evidence="4">
    <location>
        <begin position="257"/>
        <end position="316"/>
    </location>
</feature>
<dbReference type="STRING" id="1257118.L8GIP6"/>
<keyword evidence="6" id="KW-1185">Reference proteome</keyword>
<dbReference type="EMBL" id="KB008103">
    <property type="protein sequence ID" value="ELR12719.1"/>
    <property type="molecule type" value="Genomic_DNA"/>
</dbReference>
<protein>
    <submittedName>
        <fullName evidence="5">CBS domain containing protein</fullName>
    </submittedName>
</protein>
<dbReference type="GO" id="GO:0005634">
    <property type="term" value="C:nucleus"/>
    <property type="evidence" value="ECO:0007669"/>
    <property type="project" value="TreeGrafter"/>
</dbReference>
<dbReference type="OrthoDB" id="449052at2759"/>
<keyword evidence="2 3" id="KW-0129">CBS domain</keyword>
<dbReference type="Proteomes" id="UP000011083">
    <property type="component" value="Unassembled WGS sequence"/>
</dbReference>
<dbReference type="KEGG" id="acan:ACA1_092390"/>
<dbReference type="Pfam" id="PF00571">
    <property type="entry name" value="CBS"/>
    <property type="match status" value="2"/>
</dbReference>
<organism evidence="5 6">
    <name type="scientific">Acanthamoeba castellanii (strain ATCC 30010 / Neff)</name>
    <dbReference type="NCBI Taxonomy" id="1257118"/>
    <lineage>
        <taxon>Eukaryota</taxon>
        <taxon>Amoebozoa</taxon>
        <taxon>Discosea</taxon>
        <taxon>Longamoebia</taxon>
        <taxon>Centramoebida</taxon>
        <taxon>Acanthamoebidae</taxon>
        <taxon>Acanthamoeba</taxon>
    </lineage>
</organism>
<dbReference type="PANTHER" id="PTHR13780:SF128">
    <property type="entry name" value="CBS DOMAIN-CONTAINING PROTEIN"/>
    <property type="match status" value="1"/>
</dbReference>
<dbReference type="InterPro" id="IPR046342">
    <property type="entry name" value="CBS_dom_sf"/>
</dbReference>
<dbReference type="PROSITE" id="PS51371">
    <property type="entry name" value="CBS"/>
    <property type="match status" value="2"/>
</dbReference>
<evidence type="ECO:0000313" key="6">
    <source>
        <dbReference type="Proteomes" id="UP000011083"/>
    </source>
</evidence>
<dbReference type="RefSeq" id="XP_004334732.1">
    <property type="nucleotide sequence ID" value="XM_004334684.1"/>
</dbReference>
<dbReference type="InterPro" id="IPR000644">
    <property type="entry name" value="CBS_dom"/>
</dbReference>